<comment type="function">
    <text evidence="9">Essential subunit of the Sec protein translocation channel SecYEG. Clamps together the 2 halves of SecY. May contact the channel plug during translocation.</text>
</comment>
<evidence type="ECO:0000256" key="4">
    <source>
        <dbReference type="ARBA" id="ARBA00022692"/>
    </source>
</evidence>
<sequence length="120" mass="13060">MSVETNASRFDTLKWIIVFALLAVGIVGNSYFSDQSLLYRVLGIVALAVVAGLVALKTAKGDAFWTLVKGSRTEIRKVVWPTRQETVQTTLIVVAFVLLVALLLWGLDSLLGWLVALVIG</sequence>
<feature type="transmembrane region" description="Helical" evidence="9">
    <location>
        <begin position="12"/>
        <end position="31"/>
    </location>
</feature>
<evidence type="ECO:0000256" key="1">
    <source>
        <dbReference type="ARBA" id="ARBA00004370"/>
    </source>
</evidence>
<evidence type="ECO:0000256" key="9">
    <source>
        <dbReference type="HAMAP-Rule" id="MF_00422"/>
    </source>
</evidence>
<evidence type="ECO:0000256" key="7">
    <source>
        <dbReference type="ARBA" id="ARBA00023010"/>
    </source>
</evidence>
<evidence type="ECO:0000313" key="11">
    <source>
        <dbReference type="Proteomes" id="UP000539350"/>
    </source>
</evidence>
<dbReference type="GO" id="GO:0065002">
    <property type="term" value="P:intracellular protein transmembrane transport"/>
    <property type="evidence" value="ECO:0007669"/>
    <property type="project" value="UniProtKB-UniRule"/>
</dbReference>
<dbReference type="PROSITE" id="PS01067">
    <property type="entry name" value="SECE_SEC61G"/>
    <property type="match status" value="1"/>
</dbReference>
<gene>
    <name evidence="9 10" type="primary">secE</name>
    <name evidence="10" type="ORF">H2508_00095</name>
</gene>
<dbReference type="GO" id="GO:0043952">
    <property type="term" value="P:protein transport by the Sec complex"/>
    <property type="evidence" value="ECO:0007669"/>
    <property type="project" value="UniProtKB-UniRule"/>
</dbReference>
<evidence type="ECO:0000256" key="5">
    <source>
        <dbReference type="ARBA" id="ARBA00022927"/>
    </source>
</evidence>
<keyword evidence="11" id="KW-1185">Reference proteome</keyword>
<keyword evidence="3 9" id="KW-1003">Cell membrane</keyword>
<keyword evidence="6 9" id="KW-1133">Transmembrane helix</keyword>
<comment type="caution">
    <text evidence="10">The sequence shown here is derived from an EMBL/GenBank/DDBJ whole genome shotgun (WGS) entry which is preliminary data.</text>
</comment>
<accession>A0A7W2TTD4</accession>
<dbReference type="NCBIfam" id="TIGR00964">
    <property type="entry name" value="secE_bact"/>
    <property type="match status" value="1"/>
</dbReference>
<dbReference type="Gene3D" id="1.20.5.1030">
    <property type="entry name" value="Preprotein translocase secy subunit"/>
    <property type="match status" value="1"/>
</dbReference>
<keyword evidence="4 9" id="KW-0812">Transmembrane</keyword>
<dbReference type="GO" id="GO:0005886">
    <property type="term" value="C:plasma membrane"/>
    <property type="evidence" value="ECO:0007669"/>
    <property type="project" value="UniProtKB-UniRule"/>
</dbReference>
<dbReference type="InterPro" id="IPR038379">
    <property type="entry name" value="SecE_sf"/>
</dbReference>
<keyword evidence="5 9" id="KW-0653">Protein transport</keyword>
<feature type="transmembrane region" description="Helical" evidence="9">
    <location>
        <begin position="91"/>
        <end position="119"/>
    </location>
</feature>
<dbReference type="GO" id="GO:0006605">
    <property type="term" value="P:protein targeting"/>
    <property type="evidence" value="ECO:0007669"/>
    <property type="project" value="UniProtKB-UniRule"/>
</dbReference>
<evidence type="ECO:0000256" key="2">
    <source>
        <dbReference type="ARBA" id="ARBA00022448"/>
    </source>
</evidence>
<comment type="subunit">
    <text evidence="9">Component of the Sec protein translocase complex. Heterotrimer consisting of SecY, SecE and SecG subunits. The heterotrimers can form oligomers, although 1 heterotrimer is thought to be able to translocate proteins. Interacts with the ribosome. Interacts with SecDF, and other proteins may be involved. Interacts with SecA.</text>
</comment>
<protein>
    <recommendedName>
        <fullName evidence="9">Protein translocase subunit SecE</fullName>
    </recommendedName>
</protein>
<dbReference type="Pfam" id="PF00584">
    <property type="entry name" value="SecE"/>
    <property type="match status" value="1"/>
</dbReference>
<dbReference type="PRINTS" id="PR01650">
    <property type="entry name" value="SECETRNLCASE"/>
</dbReference>
<dbReference type="Proteomes" id="UP000539350">
    <property type="component" value="Unassembled WGS sequence"/>
</dbReference>
<comment type="caution">
    <text evidence="9">Lacks conserved residue(s) required for the propagation of feature annotation.</text>
</comment>
<feature type="transmembrane region" description="Helical" evidence="9">
    <location>
        <begin position="37"/>
        <end position="56"/>
    </location>
</feature>
<organism evidence="10 11">
    <name type="scientific">Sediminihaliea albiluteola</name>
    <dbReference type="NCBI Taxonomy" id="2758564"/>
    <lineage>
        <taxon>Bacteria</taxon>
        <taxon>Pseudomonadati</taxon>
        <taxon>Pseudomonadota</taxon>
        <taxon>Gammaproteobacteria</taxon>
        <taxon>Cellvibrionales</taxon>
        <taxon>Halieaceae</taxon>
        <taxon>Sediminihaliea</taxon>
    </lineage>
</organism>
<dbReference type="InterPro" id="IPR001901">
    <property type="entry name" value="Translocase_SecE/Sec61-g"/>
</dbReference>
<dbReference type="EMBL" id="JACFXU010000007">
    <property type="protein sequence ID" value="MBA6411523.1"/>
    <property type="molecule type" value="Genomic_DNA"/>
</dbReference>
<dbReference type="PANTHER" id="PTHR33910:SF1">
    <property type="entry name" value="PROTEIN TRANSLOCASE SUBUNIT SECE"/>
    <property type="match status" value="1"/>
</dbReference>
<dbReference type="HAMAP" id="MF_00422">
    <property type="entry name" value="SecE"/>
    <property type="match status" value="1"/>
</dbReference>
<evidence type="ECO:0000313" key="10">
    <source>
        <dbReference type="EMBL" id="MBA6411523.1"/>
    </source>
</evidence>
<keyword evidence="8 9" id="KW-0472">Membrane</keyword>
<dbReference type="GO" id="GO:0008320">
    <property type="term" value="F:protein transmembrane transporter activity"/>
    <property type="evidence" value="ECO:0007669"/>
    <property type="project" value="UniProtKB-UniRule"/>
</dbReference>
<dbReference type="RefSeq" id="WP_182168389.1">
    <property type="nucleotide sequence ID" value="NZ_JACFXU010000007.1"/>
</dbReference>
<dbReference type="PANTHER" id="PTHR33910">
    <property type="entry name" value="PROTEIN TRANSLOCASE SUBUNIT SECE"/>
    <property type="match status" value="1"/>
</dbReference>
<dbReference type="GO" id="GO:0009306">
    <property type="term" value="P:protein secretion"/>
    <property type="evidence" value="ECO:0007669"/>
    <property type="project" value="UniProtKB-UniRule"/>
</dbReference>
<dbReference type="AlphaFoldDB" id="A0A7W2TTD4"/>
<dbReference type="NCBIfam" id="NF004378">
    <property type="entry name" value="PRK05740.2-4"/>
    <property type="match status" value="1"/>
</dbReference>
<proteinExistence type="inferred from homology"/>
<evidence type="ECO:0000256" key="8">
    <source>
        <dbReference type="ARBA" id="ARBA00023136"/>
    </source>
</evidence>
<dbReference type="InterPro" id="IPR005807">
    <property type="entry name" value="SecE_bac"/>
</dbReference>
<keyword evidence="2 9" id="KW-0813">Transport</keyword>
<name>A0A7W2TTD4_9GAMM</name>
<dbReference type="NCBIfam" id="NF004379">
    <property type="entry name" value="PRK05740.2-5"/>
    <property type="match status" value="1"/>
</dbReference>
<evidence type="ECO:0000256" key="3">
    <source>
        <dbReference type="ARBA" id="ARBA00022475"/>
    </source>
</evidence>
<reference evidence="10 11" key="1">
    <citation type="submission" date="2020-07" db="EMBL/GenBank/DDBJ databases">
        <title>Halieaceae bacterium, F7430, whole genome shotgun sequencing project.</title>
        <authorList>
            <person name="Jiang S."/>
            <person name="Liu Z.W."/>
            <person name="Du Z.J."/>
        </authorList>
    </citation>
    <scope>NUCLEOTIDE SEQUENCE [LARGE SCALE GENOMIC DNA]</scope>
    <source>
        <strain evidence="10 11">F7430</strain>
    </source>
</reference>
<keyword evidence="7 9" id="KW-0811">Translocation</keyword>
<comment type="subcellular location">
    <subcellularLocation>
        <location evidence="1">Membrane</location>
    </subcellularLocation>
</comment>
<comment type="similarity">
    <text evidence="9">Belongs to the SecE/SEC61-gamma family.</text>
</comment>
<evidence type="ECO:0000256" key="6">
    <source>
        <dbReference type="ARBA" id="ARBA00022989"/>
    </source>
</evidence>